<name>A0A6P8AMY7_PYRGI</name>
<evidence type="ECO:0000313" key="4">
    <source>
        <dbReference type="Proteomes" id="UP000515153"/>
    </source>
</evidence>
<feature type="compositionally biased region" description="Basic residues" evidence="2">
    <location>
        <begin position="248"/>
        <end position="259"/>
    </location>
</feature>
<feature type="region of interest" description="Disordered" evidence="2">
    <location>
        <begin position="230"/>
        <end position="259"/>
    </location>
</feature>
<dbReference type="SMART" id="SM00298">
    <property type="entry name" value="CHROMO"/>
    <property type="match status" value="1"/>
</dbReference>
<dbReference type="Pfam" id="PF00385">
    <property type="entry name" value="Chromo"/>
    <property type="match status" value="1"/>
</dbReference>
<feature type="domain" description="Chromo" evidence="3">
    <location>
        <begin position="157"/>
        <end position="217"/>
    </location>
</feature>
<dbReference type="GO" id="GO:0006338">
    <property type="term" value="P:chromatin remodeling"/>
    <property type="evidence" value="ECO:0007669"/>
    <property type="project" value="UniProtKB-ARBA"/>
</dbReference>
<dbReference type="Gene3D" id="2.40.50.40">
    <property type="match status" value="1"/>
</dbReference>
<gene>
    <name evidence="5" type="ORF">PgNI_12307</name>
</gene>
<protein>
    <recommendedName>
        <fullName evidence="3">Chromo domain-containing protein</fullName>
    </recommendedName>
</protein>
<sequence length="259" mass="29439">MAPIEAETGARPRDPLSLPLPEKDLEIGQQQKALEMVRQARQAQELARNNGLGAQIEQQRQANKKRRPVDFTVGDAVYVSKKGFSTEAPTTKLDSQNAGPWTILEEKGHSFILDTPAWYKGSKLFHASRLRKAATDPLPQQYQKLEPPVEINGEPEWEVEQVLASRLFGRKKTLQYQVSWVGLDPDETWYEARDLKNSPVLLDTFHREYPDAAGPPVNLQQWIRSAAEDVFAEDGPEDNVAEHDAKKTRERRKAPRRHT</sequence>
<dbReference type="CDD" id="cd00024">
    <property type="entry name" value="CD_CSD"/>
    <property type="match status" value="1"/>
</dbReference>
<evidence type="ECO:0000313" key="5">
    <source>
        <dbReference type="RefSeq" id="XP_030976269.1"/>
    </source>
</evidence>
<keyword evidence="4" id="KW-1185">Reference proteome</keyword>
<proteinExistence type="predicted"/>
<dbReference type="InterPro" id="IPR023780">
    <property type="entry name" value="Chromo_domain"/>
</dbReference>
<dbReference type="PROSITE" id="PS50013">
    <property type="entry name" value="CHROMO_2"/>
    <property type="match status" value="1"/>
</dbReference>
<reference evidence="5" key="1">
    <citation type="journal article" date="2019" name="Mol. Biol. Evol.">
        <title>Blast fungal genomes show frequent chromosomal changes, gene gains and losses, and effector gene turnover.</title>
        <authorList>
            <person name="Gomez Luciano L.B."/>
            <person name="Jason Tsai I."/>
            <person name="Chuma I."/>
            <person name="Tosa Y."/>
            <person name="Chen Y.H."/>
            <person name="Li J.Y."/>
            <person name="Li M.Y."/>
            <person name="Jade Lu M.Y."/>
            <person name="Nakayashiki H."/>
            <person name="Li W.H."/>
        </authorList>
    </citation>
    <scope>NUCLEOTIDE SEQUENCE</scope>
    <source>
        <strain evidence="5">NI907</strain>
    </source>
</reference>
<reference evidence="5" key="3">
    <citation type="submission" date="2025-08" db="UniProtKB">
        <authorList>
            <consortium name="RefSeq"/>
        </authorList>
    </citation>
    <scope>IDENTIFICATION</scope>
    <source>
        <strain evidence="5">NI907</strain>
    </source>
</reference>
<dbReference type="InterPro" id="IPR016197">
    <property type="entry name" value="Chromo-like_dom_sf"/>
</dbReference>
<dbReference type="AlphaFoldDB" id="A0A6P8AMY7"/>
<reference evidence="5" key="2">
    <citation type="submission" date="2019-10" db="EMBL/GenBank/DDBJ databases">
        <authorList>
            <consortium name="NCBI Genome Project"/>
        </authorList>
    </citation>
    <scope>NUCLEOTIDE SEQUENCE</scope>
    <source>
        <strain evidence="5">NI907</strain>
    </source>
</reference>
<dbReference type="RefSeq" id="XP_030976269.1">
    <property type="nucleotide sequence ID" value="XM_031132259.1"/>
</dbReference>
<feature type="region of interest" description="Disordered" evidence="2">
    <location>
        <begin position="1"/>
        <end position="21"/>
    </location>
</feature>
<comment type="subunit">
    <text evidence="1">Component of the NuA4 histone acetyltransferase complex.</text>
</comment>
<evidence type="ECO:0000256" key="2">
    <source>
        <dbReference type="SAM" id="MobiDB-lite"/>
    </source>
</evidence>
<dbReference type="Proteomes" id="UP000515153">
    <property type="component" value="Unplaced"/>
</dbReference>
<accession>A0A6P8AMY7</accession>
<feature type="compositionally biased region" description="Acidic residues" evidence="2">
    <location>
        <begin position="230"/>
        <end position="239"/>
    </location>
</feature>
<organism evidence="4 5">
    <name type="scientific">Pyricularia grisea</name>
    <name type="common">Crabgrass-specific blast fungus</name>
    <name type="synonym">Magnaporthe grisea</name>
    <dbReference type="NCBI Taxonomy" id="148305"/>
    <lineage>
        <taxon>Eukaryota</taxon>
        <taxon>Fungi</taxon>
        <taxon>Dikarya</taxon>
        <taxon>Ascomycota</taxon>
        <taxon>Pezizomycotina</taxon>
        <taxon>Sordariomycetes</taxon>
        <taxon>Sordariomycetidae</taxon>
        <taxon>Magnaporthales</taxon>
        <taxon>Pyriculariaceae</taxon>
        <taxon>Pyricularia</taxon>
    </lineage>
</organism>
<evidence type="ECO:0000259" key="3">
    <source>
        <dbReference type="PROSITE" id="PS50013"/>
    </source>
</evidence>
<dbReference type="InterPro" id="IPR000953">
    <property type="entry name" value="Chromo/chromo_shadow_dom"/>
</dbReference>
<dbReference type="GeneID" id="41967164"/>
<evidence type="ECO:0000256" key="1">
    <source>
        <dbReference type="ARBA" id="ARBA00011353"/>
    </source>
</evidence>
<dbReference type="KEGG" id="pgri:PgNI_12307"/>
<dbReference type="SUPFAM" id="SSF54160">
    <property type="entry name" value="Chromo domain-like"/>
    <property type="match status" value="1"/>
</dbReference>